<dbReference type="OrthoDB" id="4473401at2759"/>
<dbReference type="PANTHER" id="PTHR31983">
    <property type="entry name" value="ENDO-1,3(4)-BETA-GLUCANASE 1"/>
    <property type="match status" value="1"/>
</dbReference>
<dbReference type="GO" id="GO:0042973">
    <property type="term" value="F:glucan endo-1,3-beta-D-glucosidase activity"/>
    <property type="evidence" value="ECO:0007669"/>
    <property type="project" value="UniProtKB-EC"/>
</dbReference>
<keyword evidence="5" id="KW-0119">Carbohydrate metabolism</keyword>
<evidence type="ECO:0000256" key="4">
    <source>
        <dbReference type="ARBA" id="ARBA00022801"/>
    </source>
</evidence>
<dbReference type="InterPro" id="IPR005200">
    <property type="entry name" value="Endo-beta-glucanase"/>
</dbReference>
<evidence type="ECO:0000259" key="11">
    <source>
        <dbReference type="Pfam" id="PF17652"/>
    </source>
</evidence>
<feature type="domain" description="Glycosyl hydrolase family 81 N-terminal" evidence="10">
    <location>
        <begin position="184"/>
        <end position="507"/>
    </location>
</feature>
<dbReference type="EMBL" id="ML996084">
    <property type="protein sequence ID" value="KAF2153956.1"/>
    <property type="molecule type" value="Genomic_DNA"/>
</dbReference>
<evidence type="ECO:0000256" key="1">
    <source>
        <dbReference type="ARBA" id="ARBA00000382"/>
    </source>
</evidence>
<evidence type="ECO:0000256" key="2">
    <source>
        <dbReference type="ARBA" id="ARBA00010730"/>
    </source>
</evidence>
<keyword evidence="6" id="KW-0326">Glycosidase</keyword>
<dbReference type="GO" id="GO:0052861">
    <property type="term" value="F:endo-1,3(4)-beta-glucanase activity"/>
    <property type="evidence" value="ECO:0007669"/>
    <property type="project" value="InterPro"/>
</dbReference>
<dbReference type="PROSITE" id="PS52008">
    <property type="entry name" value="GH81"/>
    <property type="match status" value="1"/>
</dbReference>
<dbReference type="Gene3D" id="1.20.5.420">
    <property type="entry name" value="Immunoglobulin FC, subunit C"/>
    <property type="match status" value="1"/>
</dbReference>
<dbReference type="GO" id="GO:0071555">
    <property type="term" value="P:cell wall organization"/>
    <property type="evidence" value="ECO:0007669"/>
    <property type="project" value="UniProtKB-KW"/>
</dbReference>
<dbReference type="Proteomes" id="UP000799439">
    <property type="component" value="Unassembled WGS sequence"/>
</dbReference>
<evidence type="ECO:0000256" key="5">
    <source>
        <dbReference type="ARBA" id="ARBA00023277"/>
    </source>
</evidence>
<dbReference type="InterPro" id="IPR040451">
    <property type="entry name" value="GH81_N"/>
</dbReference>
<evidence type="ECO:0000256" key="3">
    <source>
        <dbReference type="ARBA" id="ARBA00012780"/>
    </source>
</evidence>
<comment type="catalytic activity">
    <reaction evidence="1">
        <text>Hydrolysis of (1-&gt;3)-beta-D-glucosidic linkages in (1-&gt;3)-beta-D-glucans.</text>
        <dbReference type="EC" id="3.2.1.39"/>
    </reaction>
</comment>
<feature type="region of interest" description="Disordered" evidence="9">
    <location>
        <begin position="46"/>
        <end position="70"/>
    </location>
</feature>
<evidence type="ECO:0000256" key="8">
    <source>
        <dbReference type="ARBA" id="ARBA00023326"/>
    </source>
</evidence>
<keyword evidence="13" id="KW-1185">Reference proteome</keyword>
<feature type="compositionally biased region" description="Low complexity" evidence="9">
    <location>
        <begin position="55"/>
        <end position="65"/>
    </location>
</feature>
<reference evidence="12" key="1">
    <citation type="journal article" date="2020" name="Stud. Mycol.">
        <title>101 Dothideomycetes genomes: a test case for predicting lifestyles and emergence of pathogens.</title>
        <authorList>
            <person name="Haridas S."/>
            <person name="Albert R."/>
            <person name="Binder M."/>
            <person name="Bloem J."/>
            <person name="Labutti K."/>
            <person name="Salamov A."/>
            <person name="Andreopoulos B."/>
            <person name="Baker S."/>
            <person name="Barry K."/>
            <person name="Bills G."/>
            <person name="Bluhm B."/>
            <person name="Cannon C."/>
            <person name="Castanera R."/>
            <person name="Culley D."/>
            <person name="Daum C."/>
            <person name="Ezra D."/>
            <person name="Gonzalez J."/>
            <person name="Henrissat B."/>
            <person name="Kuo A."/>
            <person name="Liang C."/>
            <person name="Lipzen A."/>
            <person name="Lutzoni F."/>
            <person name="Magnuson J."/>
            <person name="Mondo S."/>
            <person name="Nolan M."/>
            <person name="Ohm R."/>
            <person name="Pangilinan J."/>
            <person name="Park H.-J."/>
            <person name="Ramirez L."/>
            <person name="Alfaro M."/>
            <person name="Sun H."/>
            <person name="Tritt A."/>
            <person name="Yoshinaga Y."/>
            <person name="Zwiers L.-H."/>
            <person name="Turgeon B."/>
            <person name="Goodwin S."/>
            <person name="Spatafora J."/>
            <person name="Crous P."/>
            <person name="Grigoriev I."/>
        </authorList>
    </citation>
    <scope>NUCLEOTIDE SEQUENCE</scope>
    <source>
        <strain evidence="12">CBS 260.36</strain>
    </source>
</reference>
<evidence type="ECO:0000256" key="7">
    <source>
        <dbReference type="ARBA" id="ARBA00023316"/>
    </source>
</evidence>
<evidence type="ECO:0000313" key="12">
    <source>
        <dbReference type="EMBL" id="KAF2153956.1"/>
    </source>
</evidence>
<dbReference type="AlphaFoldDB" id="A0A9P4MNQ4"/>
<dbReference type="InterPro" id="IPR040720">
    <property type="entry name" value="GH81_C"/>
</dbReference>
<dbReference type="PANTHER" id="PTHR31983:SF0">
    <property type="entry name" value="GLUCAN ENDO-1,3-BETA-D-GLUCOSIDASE 2"/>
    <property type="match status" value="1"/>
</dbReference>
<dbReference type="Pfam" id="PF03639">
    <property type="entry name" value="Glyco_hydro_81"/>
    <property type="match status" value="1"/>
</dbReference>
<comment type="similarity">
    <text evidence="2">Belongs to the glycosyl hydrolase 81 family.</text>
</comment>
<comment type="caution">
    <text evidence="12">The sequence shown here is derived from an EMBL/GenBank/DDBJ whole genome shotgun (WGS) entry which is preliminary data.</text>
</comment>
<keyword evidence="7" id="KW-0961">Cell wall biogenesis/degradation</keyword>
<dbReference type="FunFam" id="1.10.287.1170:FF:000001">
    <property type="entry name" value="Endo-1,3-beta-glucanase Engl1"/>
    <property type="match status" value="1"/>
</dbReference>
<keyword evidence="8" id="KW-0624">Polysaccharide degradation</keyword>
<evidence type="ECO:0000256" key="9">
    <source>
        <dbReference type="SAM" id="MobiDB-lite"/>
    </source>
</evidence>
<dbReference type="Gene3D" id="1.10.287.1170">
    <property type="entry name" value="glycoside hydrolase family 81 endo-[beta] glucanase"/>
    <property type="match status" value="1"/>
</dbReference>
<accession>A0A9P4MNQ4</accession>
<dbReference type="GO" id="GO:0000272">
    <property type="term" value="P:polysaccharide catabolic process"/>
    <property type="evidence" value="ECO:0007669"/>
    <property type="project" value="UniProtKB-KW"/>
</dbReference>
<evidence type="ECO:0000259" key="10">
    <source>
        <dbReference type="Pfam" id="PF03639"/>
    </source>
</evidence>
<name>A0A9P4MNQ4_9PEZI</name>
<protein>
    <recommendedName>
        <fullName evidence="3">glucan endo-1,3-beta-D-glucosidase</fullName>
        <ecNumber evidence="3">3.2.1.39</ecNumber>
    </recommendedName>
</protein>
<keyword evidence="4 12" id="KW-0378">Hydrolase</keyword>
<organism evidence="12 13">
    <name type="scientific">Myriangium duriaei CBS 260.36</name>
    <dbReference type="NCBI Taxonomy" id="1168546"/>
    <lineage>
        <taxon>Eukaryota</taxon>
        <taxon>Fungi</taxon>
        <taxon>Dikarya</taxon>
        <taxon>Ascomycota</taxon>
        <taxon>Pezizomycotina</taxon>
        <taxon>Dothideomycetes</taxon>
        <taxon>Dothideomycetidae</taxon>
        <taxon>Myriangiales</taxon>
        <taxon>Myriangiaceae</taxon>
        <taxon>Myriangium</taxon>
    </lineage>
</organism>
<dbReference type="Pfam" id="PF17652">
    <property type="entry name" value="Glyco_hydro81C"/>
    <property type="match status" value="1"/>
</dbReference>
<dbReference type="EC" id="3.2.1.39" evidence="3"/>
<evidence type="ECO:0000313" key="13">
    <source>
        <dbReference type="Proteomes" id="UP000799439"/>
    </source>
</evidence>
<feature type="domain" description="Glycosyl hydrolase family 81 C-terminal" evidence="11">
    <location>
        <begin position="515"/>
        <end position="864"/>
    </location>
</feature>
<dbReference type="Gene3D" id="2.70.98.30">
    <property type="entry name" value="Golgi alpha-mannosidase II, domain 4"/>
    <property type="match status" value="1"/>
</dbReference>
<sequence length="876" mass="94067">MFLLRHLYSPSTQPLNHSLVHWPVISGAPVGALGMPVLGHDFRDISDSRPPMYPPAAATDASAPDSHGDRSRLICPTTHIRRHPNMPSKAKLLSLTPSATQIASSTLKATSGTVVTGVATTASQPFATSVNTATSKISLINTSSTKLPTAQTMATSKPTISAPNLFLPMDTAAPPSQIGQRSDHPVARLGIKSQTQKLETNKFYANFFLGNQNQPSFTYPYSVSWSKGSGAASSWGLAVSHIEASQLVYPSGSPPEYFINPGGIQSVILSATELNNSKTTLTTDTLTGFSVNVNLNKVSGSTTTPVVTFPLVQGMAYVTGVYTNGTPLLQSSVSFLTLTYVGKITGTIIQKYRATLGDKTTWLIYLRPTSTYAGNTLTIQNGYNILGAAGFSGWLQVAKVPTSTSTSTDYETIYDASAGVYATTANITGSASGTTGTYTISWTKAGVTGRPLLMFALPHHIATLTNGQKTDVKLRTTTKGMGTAVVADSWTLSENLPTDIGFAPWSPSTGSVTKVSAAAQQLIVQAATSELSQNMPSQTNLNSMYYSGKGLAKFAAICYAANDIGGNKTLAYTGLKNLESAFATFVNNKQIYPLVYESAWGGVVSSASYSTGNSGDDFGNTYYNDHHFHYGYFVYAAAVIGYLDPTWLTAQNVAWVNTLIRDYANPSASDSYFPFSRMYDWYHGHSWAAGLFEAADGKNQESSSEDSNAAWALKLWGAVTNNTALEGRGALMMAVQARSLQNYYLYTTDNTNEPSVFIPNKVAGILFDNKIDHTTYFGSNKEYIEGIHMIPVMPFSAWTRTTTFVTQEWNTYFANGAVDSVAGGWRGILYANYAIINPTAAWNFFKNTSFDMNLLDGGASLTWYRTYSAALGGSSA</sequence>
<evidence type="ECO:0000256" key="6">
    <source>
        <dbReference type="ARBA" id="ARBA00023295"/>
    </source>
</evidence>
<dbReference type="GO" id="GO:0009986">
    <property type="term" value="C:cell surface"/>
    <property type="evidence" value="ECO:0007669"/>
    <property type="project" value="TreeGrafter"/>
</dbReference>
<proteinExistence type="inferred from homology"/>
<gene>
    <name evidence="12" type="ORF">K461DRAFT_285540</name>
</gene>